<sequence>MTDAFAGAGVVESVAGLNQTINAESESETEKVLDMTFASIDAAASIASTVVDPLGSVISAGVGWLFEHVSILREPLDALMGDPDEIQAHTEGLKQHSDEVKQIADQHREAVQAFQGWTGEAAEAFRKSMLQLADEYTGLSESVATTANIAAVNGTLVITLRDLVRDMIVELITSLIQGALVAVSTAVITFGASIAGFVAYTIGRVAALGVEIGSKIAKLIAAFARQGTRLAKLGDAMGDLTKNFGRFADAAGVASIGNDIGQAANTA</sequence>
<proteinExistence type="predicted"/>
<evidence type="ECO:0008006" key="3">
    <source>
        <dbReference type="Google" id="ProtNLM"/>
    </source>
</evidence>
<dbReference type="EMBL" id="JASAOF010000010">
    <property type="protein sequence ID" value="MDI2030433.1"/>
    <property type="molecule type" value="Genomic_DNA"/>
</dbReference>
<dbReference type="RefSeq" id="WP_281456744.1">
    <property type="nucleotide sequence ID" value="NZ_JASAOF010000010.1"/>
</dbReference>
<keyword evidence="2" id="KW-1185">Reference proteome</keyword>
<organism evidence="1 2">
    <name type="scientific">Saccharopolyspora ipomoeae</name>
    <dbReference type="NCBI Taxonomy" id="3042027"/>
    <lineage>
        <taxon>Bacteria</taxon>
        <taxon>Bacillati</taxon>
        <taxon>Actinomycetota</taxon>
        <taxon>Actinomycetes</taxon>
        <taxon>Pseudonocardiales</taxon>
        <taxon>Pseudonocardiaceae</taxon>
        <taxon>Saccharopolyspora</taxon>
    </lineage>
</organism>
<dbReference type="Gene3D" id="1.10.287.1060">
    <property type="entry name" value="ESAT-6-like"/>
    <property type="match status" value="1"/>
</dbReference>
<dbReference type="Proteomes" id="UP001237595">
    <property type="component" value="Unassembled WGS sequence"/>
</dbReference>
<evidence type="ECO:0000313" key="2">
    <source>
        <dbReference type="Proteomes" id="UP001237595"/>
    </source>
</evidence>
<name>A0ABT6PR40_9PSEU</name>
<comment type="caution">
    <text evidence="1">The sequence shown here is derived from an EMBL/GenBank/DDBJ whole genome shotgun (WGS) entry which is preliminary data.</text>
</comment>
<protein>
    <recommendedName>
        <fullName evidence="3">WXG100 family type VII secretion target</fullName>
    </recommendedName>
</protein>
<gene>
    <name evidence="1" type="ORF">QFW96_17510</name>
</gene>
<reference evidence="1 2" key="1">
    <citation type="submission" date="2023-04" db="EMBL/GenBank/DDBJ databases">
        <title>Draft genome sequence of Saccharopolyspora sp. TS4A08 isolated from sweet potato rhizospheric soil.</title>
        <authorList>
            <person name="Suksaard P."/>
            <person name="Duangmal K."/>
        </authorList>
    </citation>
    <scope>NUCLEOTIDE SEQUENCE [LARGE SCALE GENOMIC DNA]</scope>
    <source>
        <strain evidence="1 2">TS4A08</strain>
    </source>
</reference>
<dbReference type="InterPro" id="IPR036689">
    <property type="entry name" value="ESAT-6-like_sf"/>
</dbReference>
<dbReference type="SUPFAM" id="SSF140453">
    <property type="entry name" value="EsxAB dimer-like"/>
    <property type="match status" value="1"/>
</dbReference>
<evidence type="ECO:0000313" key="1">
    <source>
        <dbReference type="EMBL" id="MDI2030433.1"/>
    </source>
</evidence>
<accession>A0ABT6PR40</accession>